<dbReference type="PATRIC" id="fig|171383.3.peg.3585"/>
<dbReference type="Pfam" id="PF00496">
    <property type="entry name" value="SBP_bac_5"/>
    <property type="match status" value="2"/>
</dbReference>
<dbReference type="RefSeq" id="WP_053410380.1">
    <property type="nucleotide sequence ID" value="NZ_LHPI01000019.1"/>
</dbReference>
<dbReference type="Gene3D" id="3.40.190.10">
    <property type="entry name" value="Periplasmic binding protein-like II"/>
    <property type="match status" value="1"/>
</dbReference>
<dbReference type="GO" id="GO:0030288">
    <property type="term" value="C:outer membrane-bounded periplasmic space"/>
    <property type="evidence" value="ECO:0007669"/>
    <property type="project" value="UniProtKB-ARBA"/>
</dbReference>
<dbReference type="PANTHER" id="PTHR30290:SF62">
    <property type="entry name" value="OLIGOPEPTIDE ABC TRANSPORTER, PERIPLASMIC OLIGOPEPTIDE-BINDING PROTEIN"/>
    <property type="match status" value="1"/>
</dbReference>
<dbReference type="AlphaFoldDB" id="A0A0M0HW52"/>
<dbReference type="GO" id="GO:0015833">
    <property type="term" value="P:peptide transport"/>
    <property type="evidence" value="ECO:0007669"/>
    <property type="project" value="TreeGrafter"/>
</dbReference>
<keyword evidence="1" id="KW-0732">Signal</keyword>
<accession>A0A0M0HW52</accession>
<dbReference type="InterPro" id="IPR023765">
    <property type="entry name" value="SBP_5_CS"/>
</dbReference>
<dbReference type="Gene3D" id="3.10.105.10">
    <property type="entry name" value="Dipeptide-binding Protein, Domain 3"/>
    <property type="match status" value="1"/>
</dbReference>
<dbReference type="GO" id="GO:0043190">
    <property type="term" value="C:ATP-binding cassette (ABC) transporter complex"/>
    <property type="evidence" value="ECO:0007669"/>
    <property type="project" value="InterPro"/>
</dbReference>
<dbReference type="CDD" id="cd08500">
    <property type="entry name" value="PBP2_NikA_DppA_OppA_like_4"/>
    <property type="match status" value="1"/>
</dbReference>
<evidence type="ECO:0000313" key="4">
    <source>
        <dbReference type="Proteomes" id="UP000037530"/>
    </source>
</evidence>
<dbReference type="SUPFAM" id="SSF53850">
    <property type="entry name" value="Periplasmic binding protein-like II"/>
    <property type="match status" value="1"/>
</dbReference>
<feature type="signal peptide" evidence="1">
    <location>
        <begin position="1"/>
        <end position="28"/>
    </location>
</feature>
<evidence type="ECO:0000256" key="1">
    <source>
        <dbReference type="SAM" id="SignalP"/>
    </source>
</evidence>
<feature type="domain" description="Solute-binding protein family 5" evidence="2">
    <location>
        <begin position="104"/>
        <end position="198"/>
    </location>
</feature>
<dbReference type="EMBL" id="LHPI01000019">
    <property type="protein sequence ID" value="KOO06305.1"/>
    <property type="molecule type" value="Genomic_DNA"/>
</dbReference>
<feature type="chain" id="PRO_5005600409" evidence="1">
    <location>
        <begin position="29"/>
        <end position="641"/>
    </location>
</feature>
<reference evidence="4" key="1">
    <citation type="submission" date="2015-08" db="EMBL/GenBank/DDBJ databases">
        <title>Vibrio galatheae sp. nov., a novel member of the Vibrionaceae family isolated from the Solomon Islands.</title>
        <authorList>
            <person name="Giubergia S."/>
            <person name="Machado H."/>
            <person name="Mateiu R.V."/>
            <person name="Gram L."/>
        </authorList>
    </citation>
    <scope>NUCLEOTIDE SEQUENCE [LARGE SCALE GENOMIC DNA]</scope>
    <source>
        <strain evidence="4">DSM 19134</strain>
    </source>
</reference>
<dbReference type="GO" id="GO:1904680">
    <property type="term" value="F:peptide transmembrane transporter activity"/>
    <property type="evidence" value="ECO:0007669"/>
    <property type="project" value="TreeGrafter"/>
</dbReference>
<dbReference type="PANTHER" id="PTHR30290">
    <property type="entry name" value="PERIPLASMIC BINDING COMPONENT OF ABC TRANSPORTER"/>
    <property type="match status" value="1"/>
</dbReference>
<gene>
    <name evidence="3" type="ORF">AKJ31_17565</name>
</gene>
<dbReference type="InterPro" id="IPR039424">
    <property type="entry name" value="SBP_5"/>
</dbReference>
<organism evidence="3 4">
    <name type="scientific">Vibrio hepatarius</name>
    <dbReference type="NCBI Taxonomy" id="171383"/>
    <lineage>
        <taxon>Bacteria</taxon>
        <taxon>Pseudomonadati</taxon>
        <taxon>Pseudomonadota</taxon>
        <taxon>Gammaproteobacteria</taxon>
        <taxon>Vibrionales</taxon>
        <taxon>Vibrionaceae</taxon>
        <taxon>Vibrio</taxon>
        <taxon>Vibrio oreintalis group</taxon>
    </lineage>
</organism>
<name>A0A0M0HW52_9VIBR</name>
<dbReference type="Proteomes" id="UP000037530">
    <property type="component" value="Unassembled WGS sequence"/>
</dbReference>
<keyword evidence="4" id="KW-1185">Reference proteome</keyword>
<sequence length="641" mass="72352">MMQIKQVSCFGFNAIVASLALISGSAIANQYAEAPALAELVKAGQLPPVEQRLPENPLIVKPHDSIGQYGGTLNLLGLASDNGHRTRIIGHDNLFTFNTSYTGVVPGLASGFDANEDSTEYTIYLRKGVKWSDGSEFTANDITYFINDVLGDPEHAGNRPLNLKTPDAATAEAIDKYTVKITLKEPDGLFIRALAGYDGTSFVAYNRAYCSQYQPKFNKDAVKLAKDAGIANWRTYFEDKCGVHYFDGMYKNVDRPVLSAWKVKVPHGVNAPFALYERNPYYWQVDSEGNQLPYLDEVRWVFTEDKNDMVLRAIAGGTDFQARHIDAANFRSTILQNEEKGNYKVHFRPKTDSSVLGYQINHTVKDPVKRELFTNKDFRIALSIAMDRDEIAESIFYGTVEPRQTSPLKMSKFYDEEMEKQYTEYNPDKANQILDSLGLDKYDEDGYRLMKNGKRLRIEFLTASFLNPSQRDIIELTKKQWKKVGVFLDMMLVDTQLMTTRRLTGDYDVIPSTMSGGVGIIDNSIAYAPTGPGADWGYGYSRWLQDKNHTDAVEPPASVKQQLELWRQLRATSSQDEQNRLMKAIIDIAKEEFFTIGTVEPIESSVIVNNQLRNVVEEMPASYNFPTPAPMRLGQLWKETK</sequence>
<dbReference type="InterPro" id="IPR000914">
    <property type="entry name" value="SBP_5_dom"/>
</dbReference>
<comment type="caution">
    <text evidence="3">The sequence shown here is derived from an EMBL/GenBank/DDBJ whole genome shotgun (WGS) entry which is preliminary data.</text>
</comment>
<dbReference type="PROSITE" id="PS01040">
    <property type="entry name" value="SBP_BACTERIAL_5"/>
    <property type="match status" value="1"/>
</dbReference>
<protein>
    <submittedName>
        <fullName evidence="3">Peptide ABC transporter substrate-binding protein</fullName>
    </submittedName>
</protein>
<dbReference type="STRING" id="171383.AKJ31_17565"/>
<feature type="domain" description="Solute-binding protein family 5" evidence="2">
    <location>
        <begin position="275"/>
        <end position="518"/>
    </location>
</feature>
<evidence type="ECO:0000313" key="3">
    <source>
        <dbReference type="EMBL" id="KOO06305.1"/>
    </source>
</evidence>
<proteinExistence type="predicted"/>
<evidence type="ECO:0000259" key="2">
    <source>
        <dbReference type="Pfam" id="PF00496"/>
    </source>
</evidence>